<reference evidence="1 2" key="1">
    <citation type="submission" date="2015-09" db="EMBL/GenBank/DDBJ databases">
        <title>Genome sequencing project for genomic taxonomy and phylogenomics of Bacillus-like bacteria.</title>
        <authorList>
            <person name="Liu B."/>
            <person name="Wang J."/>
            <person name="Zhu Y."/>
            <person name="Liu G."/>
            <person name="Chen Q."/>
            <person name="Chen Z."/>
            <person name="Lan J."/>
            <person name="Che J."/>
            <person name="Ge C."/>
            <person name="Shi H."/>
            <person name="Pan Z."/>
            <person name="Liu X."/>
        </authorList>
    </citation>
    <scope>NUCLEOTIDE SEQUENCE [LARGE SCALE GENOMIC DNA]</scope>
    <source>
        <strain evidence="1 2">LMG 18435</strain>
    </source>
</reference>
<gene>
    <name evidence="1" type="ORF">AN964_06370</name>
</gene>
<evidence type="ECO:0000313" key="2">
    <source>
        <dbReference type="Proteomes" id="UP000051888"/>
    </source>
</evidence>
<dbReference type="EMBL" id="LJJC01000004">
    <property type="protein sequence ID" value="KQL53168.1"/>
    <property type="molecule type" value="Genomic_DNA"/>
</dbReference>
<proteinExistence type="predicted"/>
<dbReference type="AlphaFoldDB" id="A0A0Q3TGK3"/>
<dbReference type="PATRIC" id="fig|157838.3.peg.1426"/>
<dbReference type="RefSeq" id="WP_055738896.1">
    <property type="nucleotide sequence ID" value="NZ_JAAIWL010000021.1"/>
</dbReference>
<name>A0A0Q3TGK3_9BACI</name>
<comment type="caution">
    <text evidence="1">The sequence shown here is derived from an EMBL/GenBank/DDBJ whole genome shotgun (WGS) entry which is preliminary data.</text>
</comment>
<keyword evidence="2" id="KW-1185">Reference proteome</keyword>
<sequence>MQQQNQQTAMNQPPSIISTKDLSYIDDMLAWNLLAMKKAHFAAEHCQDEEVKAACEKCGEMHQRHYSQILGHLQHHLQNQAQAFQQNQANQTIQQNQQMM</sequence>
<dbReference type="STRING" id="157838.AN964_06370"/>
<dbReference type="Proteomes" id="UP000051888">
    <property type="component" value="Unassembled WGS sequence"/>
</dbReference>
<protein>
    <submittedName>
        <fullName evidence="1">Uncharacterized protein</fullName>
    </submittedName>
</protein>
<dbReference type="OrthoDB" id="1799385at2"/>
<evidence type="ECO:0000313" key="1">
    <source>
        <dbReference type="EMBL" id="KQL53168.1"/>
    </source>
</evidence>
<organism evidence="1 2">
    <name type="scientific">Heyndrickxia shackletonii</name>
    <dbReference type="NCBI Taxonomy" id="157838"/>
    <lineage>
        <taxon>Bacteria</taxon>
        <taxon>Bacillati</taxon>
        <taxon>Bacillota</taxon>
        <taxon>Bacilli</taxon>
        <taxon>Bacillales</taxon>
        <taxon>Bacillaceae</taxon>
        <taxon>Heyndrickxia</taxon>
    </lineage>
</organism>
<accession>A0A0Q3TGK3</accession>